<protein>
    <submittedName>
        <fullName evidence="1">Uncharacterized protein</fullName>
    </submittedName>
</protein>
<evidence type="ECO:0000313" key="1">
    <source>
        <dbReference type="EMBL" id="KZV17925.1"/>
    </source>
</evidence>
<dbReference type="AlphaFoldDB" id="A0A2Z7A947"/>
<evidence type="ECO:0000313" key="2">
    <source>
        <dbReference type="Proteomes" id="UP000250235"/>
    </source>
</evidence>
<dbReference type="EMBL" id="KV017687">
    <property type="protein sequence ID" value="KZV17925.1"/>
    <property type="molecule type" value="Genomic_DNA"/>
</dbReference>
<sequence>MIDLQIGDLARRILKIGLGASRNARLFSSENEGHPSNRLVRLVARRILYIVELNRSAWCRLTSESRCRRGFGKHNELSRMDSPRQDDQNGVRQYAAAAVGGGQECKVIEFELNKTENIRFNPNSEHSVQLKL</sequence>
<proteinExistence type="predicted"/>
<name>A0A2Z7A947_9LAMI</name>
<organism evidence="1 2">
    <name type="scientific">Dorcoceras hygrometricum</name>
    <dbReference type="NCBI Taxonomy" id="472368"/>
    <lineage>
        <taxon>Eukaryota</taxon>
        <taxon>Viridiplantae</taxon>
        <taxon>Streptophyta</taxon>
        <taxon>Embryophyta</taxon>
        <taxon>Tracheophyta</taxon>
        <taxon>Spermatophyta</taxon>
        <taxon>Magnoliopsida</taxon>
        <taxon>eudicotyledons</taxon>
        <taxon>Gunneridae</taxon>
        <taxon>Pentapetalae</taxon>
        <taxon>asterids</taxon>
        <taxon>lamiids</taxon>
        <taxon>Lamiales</taxon>
        <taxon>Gesneriaceae</taxon>
        <taxon>Didymocarpoideae</taxon>
        <taxon>Trichosporeae</taxon>
        <taxon>Loxocarpinae</taxon>
        <taxon>Dorcoceras</taxon>
    </lineage>
</organism>
<accession>A0A2Z7A947</accession>
<dbReference type="Proteomes" id="UP000250235">
    <property type="component" value="Unassembled WGS sequence"/>
</dbReference>
<gene>
    <name evidence="1" type="ORF">F511_42425</name>
</gene>
<keyword evidence="2" id="KW-1185">Reference proteome</keyword>
<reference evidence="1 2" key="1">
    <citation type="journal article" date="2015" name="Proc. Natl. Acad. Sci. U.S.A.">
        <title>The resurrection genome of Boea hygrometrica: A blueprint for survival of dehydration.</title>
        <authorList>
            <person name="Xiao L."/>
            <person name="Yang G."/>
            <person name="Zhang L."/>
            <person name="Yang X."/>
            <person name="Zhao S."/>
            <person name="Ji Z."/>
            <person name="Zhou Q."/>
            <person name="Hu M."/>
            <person name="Wang Y."/>
            <person name="Chen M."/>
            <person name="Xu Y."/>
            <person name="Jin H."/>
            <person name="Xiao X."/>
            <person name="Hu G."/>
            <person name="Bao F."/>
            <person name="Hu Y."/>
            <person name="Wan P."/>
            <person name="Li L."/>
            <person name="Deng X."/>
            <person name="Kuang T."/>
            <person name="Xiang C."/>
            <person name="Zhu J.K."/>
            <person name="Oliver M.J."/>
            <person name="He Y."/>
        </authorList>
    </citation>
    <scope>NUCLEOTIDE SEQUENCE [LARGE SCALE GENOMIC DNA]</scope>
    <source>
        <strain evidence="2">cv. XS01</strain>
    </source>
</reference>